<keyword evidence="5 6" id="KW-0472">Membrane</keyword>
<dbReference type="GO" id="GO:0022857">
    <property type="term" value="F:transmembrane transporter activity"/>
    <property type="evidence" value="ECO:0007669"/>
    <property type="project" value="InterPro"/>
</dbReference>
<dbReference type="eggNOG" id="COG1172">
    <property type="taxonomic scope" value="Bacteria"/>
</dbReference>
<evidence type="ECO:0000256" key="6">
    <source>
        <dbReference type="SAM" id="Phobius"/>
    </source>
</evidence>
<name>Q7ULN8_RHOBA</name>
<accession>Q7ULN8</accession>
<dbReference type="CDD" id="cd06579">
    <property type="entry name" value="TM_PBP1_transp_AraH_like"/>
    <property type="match status" value="1"/>
</dbReference>
<sequence length="436" mass="47032">MNSPRLNRMRGKNFGIFALLIAIVVIATWLEGNFVAAANLKTLIRDTSLYGLISIGVAMVIITGGIDLSIGSLIALCGVMMVQVIDVRYERYDAIGRIAAIERPDEGDTRIRIDTGIDPVRAGDRMVYAGAFNESKAYLTGQVEEDDNVWLTTGNPARSLQTGTEVSLERIRYTNPLLACGLVLLAGAFIGALHGLLVTRAHLQPFVVTLCGLLVYRGLARVWTGDDQVGLGSALADFKATVTGNVFEFPLPLVAKLSGASESWSEWTWIAFPFTGVLLIIVAFAAWVFLEHSVAGRHLLAVGENEEAARFSGIRTERLIVMAYIVSGLLAALAGILFLLEWNSVQPGSSGNFYELYAIAAAVLGGCSLRGGRGAVFGVIAGAAVMRCLYKAIVVLGIEQQWEMVIIGGALLASVLFDEIWRRYQLWKSAKSVATN</sequence>
<dbReference type="PATRIC" id="fig|243090.15.peg.4497"/>
<feature type="transmembrane region" description="Helical" evidence="6">
    <location>
        <begin position="352"/>
        <end position="369"/>
    </location>
</feature>
<dbReference type="HOGENOM" id="CLU_028880_0_2_0"/>
<dbReference type="OrthoDB" id="9784538at2"/>
<proteinExistence type="predicted"/>
<protein>
    <submittedName>
        <fullName evidence="7">Ribose ABC transporter permease protein</fullName>
    </submittedName>
</protein>
<dbReference type="InParanoid" id="Q7ULN8"/>
<evidence type="ECO:0000256" key="2">
    <source>
        <dbReference type="ARBA" id="ARBA00022475"/>
    </source>
</evidence>
<dbReference type="AlphaFoldDB" id="Q7ULN8"/>
<evidence type="ECO:0000256" key="3">
    <source>
        <dbReference type="ARBA" id="ARBA00022692"/>
    </source>
</evidence>
<dbReference type="PANTHER" id="PTHR32196">
    <property type="entry name" value="ABC TRANSPORTER PERMEASE PROTEIN YPHD-RELATED-RELATED"/>
    <property type="match status" value="1"/>
</dbReference>
<feature type="transmembrane region" description="Helical" evidence="6">
    <location>
        <begin position="267"/>
        <end position="290"/>
    </location>
</feature>
<dbReference type="InterPro" id="IPR001851">
    <property type="entry name" value="ABC_transp_permease"/>
</dbReference>
<keyword evidence="2" id="KW-1003">Cell membrane</keyword>
<evidence type="ECO:0000256" key="1">
    <source>
        <dbReference type="ARBA" id="ARBA00004651"/>
    </source>
</evidence>
<evidence type="ECO:0000256" key="5">
    <source>
        <dbReference type="ARBA" id="ARBA00023136"/>
    </source>
</evidence>
<organism evidence="7 8">
    <name type="scientific">Rhodopirellula baltica (strain DSM 10527 / NCIMB 13988 / SH1)</name>
    <dbReference type="NCBI Taxonomy" id="243090"/>
    <lineage>
        <taxon>Bacteria</taxon>
        <taxon>Pseudomonadati</taxon>
        <taxon>Planctomycetota</taxon>
        <taxon>Planctomycetia</taxon>
        <taxon>Pirellulales</taxon>
        <taxon>Pirellulaceae</taxon>
        <taxon>Rhodopirellula</taxon>
    </lineage>
</organism>
<feature type="transmembrane region" description="Helical" evidence="6">
    <location>
        <begin position="50"/>
        <end position="82"/>
    </location>
</feature>
<feature type="transmembrane region" description="Helical" evidence="6">
    <location>
        <begin position="319"/>
        <end position="340"/>
    </location>
</feature>
<dbReference type="Pfam" id="PF02653">
    <property type="entry name" value="BPD_transp_2"/>
    <property type="match status" value="1"/>
</dbReference>
<dbReference type="EnsemblBacteria" id="CAD76231">
    <property type="protein sequence ID" value="CAD76231"/>
    <property type="gene ID" value="RB9384"/>
</dbReference>
<dbReference type="KEGG" id="rba:RB9384"/>
<reference evidence="7 8" key="1">
    <citation type="journal article" date="2003" name="Proc. Natl. Acad. Sci. U.S.A.">
        <title>Complete genome sequence of the marine planctomycete Pirellula sp. strain 1.</title>
        <authorList>
            <person name="Gloeckner F.O."/>
            <person name="Kube M."/>
            <person name="Bauer M."/>
            <person name="Teeling H."/>
            <person name="Lombardot T."/>
            <person name="Ludwig W."/>
            <person name="Gade D."/>
            <person name="Beck A."/>
            <person name="Borzym K."/>
            <person name="Heitmann K."/>
            <person name="Rabus R."/>
            <person name="Schlesner H."/>
            <person name="Amann R."/>
            <person name="Reinhardt R."/>
        </authorList>
    </citation>
    <scope>NUCLEOTIDE SEQUENCE [LARGE SCALE GENOMIC DNA]</scope>
    <source>
        <strain evidence="8">DSM 10527 / NCIMB 13988 / SH1</strain>
    </source>
</reference>
<feature type="transmembrane region" description="Helical" evidence="6">
    <location>
        <begin position="376"/>
        <end position="398"/>
    </location>
</feature>
<evidence type="ECO:0000256" key="4">
    <source>
        <dbReference type="ARBA" id="ARBA00022989"/>
    </source>
</evidence>
<feature type="transmembrane region" description="Helical" evidence="6">
    <location>
        <begin position="12"/>
        <end position="30"/>
    </location>
</feature>
<keyword evidence="8" id="KW-1185">Reference proteome</keyword>
<dbReference type="EMBL" id="BX294149">
    <property type="protein sequence ID" value="CAD76231.1"/>
    <property type="molecule type" value="Genomic_DNA"/>
</dbReference>
<evidence type="ECO:0000313" key="8">
    <source>
        <dbReference type="Proteomes" id="UP000001025"/>
    </source>
</evidence>
<dbReference type="STRING" id="243090.RB9384"/>
<feature type="transmembrane region" description="Helical" evidence="6">
    <location>
        <begin position="404"/>
        <end position="421"/>
    </location>
</feature>
<gene>
    <name evidence="7" type="primary">rbsC</name>
    <name evidence="7" type="ordered locus">RB9384</name>
</gene>
<feature type="transmembrane region" description="Helical" evidence="6">
    <location>
        <begin position="177"/>
        <end position="197"/>
    </location>
</feature>
<evidence type="ECO:0000313" key="7">
    <source>
        <dbReference type="EMBL" id="CAD76231.1"/>
    </source>
</evidence>
<keyword evidence="3 6" id="KW-0812">Transmembrane</keyword>
<comment type="subcellular location">
    <subcellularLocation>
        <location evidence="1">Cell membrane</location>
        <topology evidence="1">Multi-pass membrane protein</topology>
    </subcellularLocation>
</comment>
<dbReference type="Proteomes" id="UP000001025">
    <property type="component" value="Chromosome"/>
</dbReference>
<dbReference type="GO" id="GO:0005886">
    <property type="term" value="C:plasma membrane"/>
    <property type="evidence" value="ECO:0000318"/>
    <property type="project" value="GO_Central"/>
</dbReference>
<dbReference type="PANTHER" id="PTHR32196:SF15">
    <property type="entry name" value="SUGAR ABC TRANSPORTER PERMEASE PROTEIN"/>
    <property type="match status" value="1"/>
</dbReference>
<keyword evidence="4 6" id="KW-1133">Transmembrane helix</keyword>